<keyword evidence="9" id="KW-1185">Reference proteome</keyword>
<dbReference type="PROSITE" id="PS50850">
    <property type="entry name" value="MFS"/>
    <property type="match status" value="1"/>
</dbReference>
<comment type="caution">
    <text evidence="8">The sequence shown here is derived from an EMBL/GenBank/DDBJ whole genome shotgun (WGS) entry which is preliminary data.</text>
</comment>
<dbReference type="GO" id="GO:0005886">
    <property type="term" value="C:plasma membrane"/>
    <property type="evidence" value="ECO:0007669"/>
    <property type="project" value="UniProtKB-SubCell"/>
</dbReference>
<dbReference type="STRING" id="1073574.GOARA_073_00020"/>
<reference evidence="8 9" key="1">
    <citation type="submission" date="2011-11" db="EMBL/GenBank/DDBJ databases">
        <title>Whole genome shotgun sequence of Gordonia araii NBRC 100433.</title>
        <authorList>
            <person name="Yoshida Y."/>
            <person name="Hosoyama A."/>
            <person name="Tsuchikane K."/>
            <person name="Katsumata H."/>
            <person name="Yamazaki S."/>
            <person name="Fujita N."/>
        </authorList>
    </citation>
    <scope>NUCLEOTIDE SEQUENCE [LARGE SCALE GENOMIC DNA]</scope>
    <source>
        <strain evidence="8 9">NBRC 100433</strain>
    </source>
</reference>
<protein>
    <submittedName>
        <fullName evidence="8">Putative major facilitator superfamily transporter</fullName>
    </submittedName>
</protein>
<feature type="domain" description="Major facilitator superfamily (MFS) profile" evidence="7">
    <location>
        <begin position="1"/>
        <end position="329"/>
    </location>
</feature>
<accession>G7H6J5</accession>
<evidence type="ECO:0000256" key="2">
    <source>
        <dbReference type="ARBA" id="ARBA00022448"/>
    </source>
</evidence>
<evidence type="ECO:0000313" key="8">
    <source>
        <dbReference type="EMBL" id="GAB11470.1"/>
    </source>
</evidence>
<dbReference type="Proteomes" id="UP000035088">
    <property type="component" value="Unassembled WGS sequence"/>
</dbReference>
<organism evidence="8 9">
    <name type="scientific">Gordonia araii NBRC 100433</name>
    <dbReference type="NCBI Taxonomy" id="1073574"/>
    <lineage>
        <taxon>Bacteria</taxon>
        <taxon>Bacillati</taxon>
        <taxon>Actinomycetota</taxon>
        <taxon>Actinomycetes</taxon>
        <taxon>Mycobacteriales</taxon>
        <taxon>Gordoniaceae</taxon>
        <taxon>Gordonia</taxon>
    </lineage>
</organism>
<evidence type="ECO:0000256" key="4">
    <source>
        <dbReference type="ARBA" id="ARBA00022989"/>
    </source>
</evidence>
<dbReference type="InterPro" id="IPR036259">
    <property type="entry name" value="MFS_trans_sf"/>
</dbReference>
<feature type="transmembrane region" description="Helical" evidence="6">
    <location>
        <begin position="59"/>
        <end position="77"/>
    </location>
</feature>
<evidence type="ECO:0000256" key="1">
    <source>
        <dbReference type="ARBA" id="ARBA00004651"/>
    </source>
</evidence>
<feature type="transmembrane region" description="Helical" evidence="6">
    <location>
        <begin position="127"/>
        <end position="152"/>
    </location>
</feature>
<feature type="transmembrane region" description="Helical" evidence="6">
    <location>
        <begin position="164"/>
        <end position="189"/>
    </location>
</feature>
<dbReference type="AlphaFoldDB" id="G7H6J5"/>
<dbReference type="InterPro" id="IPR011701">
    <property type="entry name" value="MFS"/>
</dbReference>
<feature type="transmembrane region" description="Helical" evidence="6">
    <location>
        <begin position="89"/>
        <end position="106"/>
    </location>
</feature>
<feature type="transmembrane region" description="Helical" evidence="6">
    <location>
        <begin position="224"/>
        <end position="250"/>
    </location>
</feature>
<proteinExistence type="predicted"/>
<evidence type="ECO:0000259" key="7">
    <source>
        <dbReference type="PROSITE" id="PS50850"/>
    </source>
</evidence>
<feature type="transmembrane region" description="Helical" evidence="6">
    <location>
        <begin position="27"/>
        <end position="47"/>
    </location>
</feature>
<feature type="transmembrane region" description="Helical" evidence="6">
    <location>
        <begin position="303"/>
        <end position="324"/>
    </location>
</feature>
<feature type="transmembrane region" description="Helical" evidence="6">
    <location>
        <begin position="196"/>
        <end position="218"/>
    </location>
</feature>
<dbReference type="Gene3D" id="1.20.1250.20">
    <property type="entry name" value="MFS general substrate transporter like domains"/>
    <property type="match status" value="2"/>
</dbReference>
<evidence type="ECO:0000313" key="9">
    <source>
        <dbReference type="Proteomes" id="UP000035088"/>
    </source>
</evidence>
<keyword evidence="5 6" id="KW-0472">Membrane</keyword>
<evidence type="ECO:0000256" key="3">
    <source>
        <dbReference type="ARBA" id="ARBA00022692"/>
    </source>
</evidence>
<keyword evidence="4 6" id="KW-1133">Transmembrane helix</keyword>
<comment type="subcellular location">
    <subcellularLocation>
        <location evidence="1">Cell membrane</location>
        <topology evidence="1">Multi-pass membrane protein</topology>
    </subcellularLocation>
</comment>
<gene>
    <name evidence="8" type="ORF">GOARA_073_00020</name>
</gene>
<keyword evidence="3 6" id="KW-0812">Transmembrane</keyword>
<name>G7H6J5_9ACTN</name>
<sequence length="332" mass="33465">MSAALGVGGALGLPVAAGIAQRDWHALFWAAAGFGLVCLIAVVAVVPESPTYREARFDYLGALGLVAALTLLLVPLSKGAAWGWASPRVVGMFVCGAAIFAAWTVYEWRRAHPLVDLRINATRAVALTNAASAATGFAFFAITVVPILLLMAPSESGNGNDLPMSAAGALLMPGGLTMVGFAAVGAILAKKFGGRIALAAGGAMMALGYVIAVLPLAAGWHVAPWYVVMISCTVSAGIGAAYAVMPALIMSAVPQRQTGEANGVNSLVRSLGTSVAAAVVGMLLAHFVVILDDGDAYPSTTGYLAAIGVSLAACLVTIVCAVAIPASAETPS</sequence>
<dbReference type="SUPFAM" id="SSF103473">
    <property type="entry name" value="MFS general substrate transporter"/>
    <property type="match status" value="1"/>
</dbReference>
<dbReference type="Pfam" id="PF07690">
    <property type="entry name" value="MFS_1"/>
    <property type="match status" value="1"/>
</dbReference>
<dbReference type="PANTHER" id="PTHR42718">
    <property type="entry name" value="MAJOR FACILITATOR SUPERFAMILY MULTIDRUG TRANSPORTER MFSC"/>
    <property type="match status" value="1"/>
</dbReference>
<dbReference type="PANTHER" id="PTHR42718:SF9">
    <property type="entry name" value="MAJOR FACILITATOR SUPERFAMILY MULTIDRUG TRANSPORTER MFSC"/>
    <property type="match status" value="1"/>
</dbReference>
<dbReference type="GO" id="GO:0022857">
    <property type="term" value="F:transmembrane transporter activity"/>
    <property type="evidence" value="ECO:0007669"/>
    <property type="project" value="InterPro"/>
</dbReference>
<evidence type="ECO:0000256" key="5">
    <source>
        <dbReference type="ARBA" id="ARBA00023136"/>
    </source>
</evidence>
<dbReference type="InterPro" id="IPR020846">
    <property type="entry name" value="MFS_dom"/>
</dbReference>
<dbReference type="EMBL" id="BAEE01000073">
    <property type="protein sequence ID" value="GAB11470.1"/>
    <property type="molecule type" value="Genomic_DNA"/>
</dbReference>
<keyword evidence="2" id="KW-0813">Transport</keyword>
<evidence type="ECO:0000256" key="6">
    <source>
        <dbReference type="SAM" id="Phobius"/>
    </source>
</evidence>
<feature type="transmembrane region" description="Helical" evidence="6">
    <location>
        <begin position="271"/>
        <end position="291"/>
    </location>
</feature>